<dbReference type="EMBL" id="JAFBFC010000004">
    <property type="protein sequence ID" value="MBM7703834.1"/>
    <property type="molecule type" value="Genomic_DNA"/>
</dbReference>
<protein>
    <submittedName>
        <fullName evidence="2">Na+-driven multidrug efflux pump</fullName>
    </submittedName>
</protein>
<name>A0ABS2QZF9_9BACI</name>
<dbReference type="Proteomes" id="UP000809829">
    <property type="component" value="Unassembled WGS sequence"/>
</dbReference>
<accession>A0ABS2QZF9</accession>
<feature type="transmembrane region" description="Helical" evidence="1">
    <location>
        <begin position="73"/>
        <end position="91"/>
    </location>
</feature>
<sequence>MFTTIDSVLLLTHEYKWWMILFPFVAFWGLMLNGIFSGATEARPIRDSLILSLLVFIASLYVFVSTWDNHGLWFSFILFTLARSVFLAMFTPKLSKKVIQSDFYHSI</sequence>
<dbReference type="RefSeq" id="WP_239583507.1">
    <property type="nucleotide sequence ID" value="NZ_JAFBFC010000004.1"/>
</dbReference>
<gene>
    <name evidence="2" type="ORF">JOC83_002683</name>
</gene>
<keyword evidence="3" id="KW-1185">Reference proteome</keyword>
<organism evidence="2 3">
    <name type="scientific">Priestia iocasae</name>
    <dbReference type="NCBI Taxonomy" id="2291674"/>
    <lineage>
        <taxon>Bacteria</taxon>
        <taxon>Bacillati</taxon>
        <taxon>Bacillota</taxon>
        <taxon>Bacilli</taxon>
        <taxon>Bacillales</taxon>
        <taxon>Bacillaceae</taxon>
        <taxon>Priestia</taxon>
    </lineage>
</organism>
<keyword evidence="1" id="KW-0812">Transmembrane</keyword>
<comment type="caution">
    <text evidence="2">The sequence shown here is derived from an EMBL/GenBank/DDBJ whole genome shotgun (WGS) entry which is preliminary data.</text>
</comment>
<keyword evidence="1" id="KW-1133">Transmembrane helix</keyword>
<reference evidence="2 3" key="1">
    <citation type="submission" date="2021-01" db="EMBL/GenBank/DDBJ databases">
        <title>Genomic Encyclopedia of Type Strains, Phase IV (KMG-IV): sequencing the most valuable type-strain genomes for metagenomic binning, comparative biology and taxonomic classification.</title>
        <authorList>
            <person name="Goeker M."/>
        </authorList>
    </citation>
    <scope>NUCLEOTIDE SEQUENCE [LARGE SCALE GENOMIC DNA]</scope>
    <source>
        <strain evidence="2 3">DSM 104297</strain>
    </source>
</reference>
<evidence type="ECO:0000313" key="3">
    <source>
        <dbReference type="Proteomes" id="UP000809829"/>
    </source>
</evidence>
<feature type="transmembrane region" description="Helical" evidence="1">
    <location>
        <begin position="48"/>
        <end position="67"/>
    </location>
</feature>
<keyword evidence="1" id="KW-0472">Membrane</keyword>
<proteinExistence type="predicted"/>
<feature type="transmembrane region" description="Helical" evidence="1">
    <location>
        <begin position="17"/>
        <end position="36"/>
    </location>
</feature>
<evidence type="ECO:0000313" key="2">
    <source>
        <dbReference type="EMBL" id="MBM7703834.1"/>
    </source>
</evidence>
<evidence type="ECO:0000256" key="1">
    <source>
        <dbReference type="SAM" id="Phobius"/>
    </source>
</evidence>